<proteinExistence type="predicted"/>
<dbReference type="PROSITE" id="PS50013">
    <property type="entry name" value="CHROMO_2"/>
    <property type="match status" value="1"/>
</dbReference>
<dbReference type="InterPro" id="IPR016197">
    <property type="entry name" value="Chromo-like_dom_sf"/>
</dbReference>
<dbReference type="InterPro" id="IPR040684">
    <property type="entry name" value="HMUDK_hel"/>
</dbReference>
<dbReference type="SUPFAM" id="SSF54160">
    <property type="entry name" value="Chromo domain-like"/>
    <property type="match status" value="1"/>
</dbReference>
<feature type="compositionally biased region" description="Low complexity" evidence="1">
    <location>
        <begin position="353"/>
        <end position="363"/>
    </location>
</feature>
<sequence length="639" mass="70121">MLMGPAATGSPQDPTLASKRRRSFQDAEVESDVIASFSSPGEEFTYYIMERERMRLKKCTTGEKGRLTRNPVLRDFHFCNNRREDDRTSIVMGKVFEGRSRHHPQYLWNVILHRLLSKAWVNTALGFVEDLDVAIKTLKQYDTESARRENGTWRTSAFISSTPFHDFISNMRANWKLSQAAGRKIFGTPDAPLTTSFEHTCAIMRGFKGVGLFHTVQTALDLIMYGAGVAQPRQIDPGPGAVKALQLLSYATYSDQAKRDAVADLTKTLNRALKVHLANLDTADVLRGETLHMRLQDTEHALCEYQKYVAVAAYCGGRKKGGAALRRYKSLSGDRLVTSLAWADGDGMESHVPLSSAADSPPAARRRPSRLSADSAPTAQRPVRACVATVKVQQYLESGDSDDNGDIISSSGGESASSSDDYSPPAARLHCRPSAESPPAPRRPVSAGVTAADDDLIIIDYTPAPRVVHPPKNDTESDDSSSSVASQLALARQSTSSTNSPLATRRPVRACVATSSTDAYKVDDDDADDDLIITSFTPAPRVVNVTTAAPRIRPARASLPTPKMEQYLALEGLYRIDKILAERASATFGTEYHVLWAGYPLEGATWEPCGNLEDTEALEVWENNAGKREKERLTPTRRK</sequence>
<dbReference type="EMBL" id="JADGJQ010000023">
    <property type="protein sequence ID" value="KAJ3178932.1"/>
    <property type="molecule type" value="Genomic_DNA"/>
</dbReference>
<feature type="domain" description="Chromo" evidence="2">
    <location>
        <begin position="574"/>
        <end position="633"/>
    </location>
</feature>
<comment type="caution">
    <text evidence="3">The sequence shown here is derived from an EMBL/GenBank/DDBJ whole genome shotgun (WGS) entry which is preliminary data.</text>
</comment>
<reference evidence="3" key="1">
    <citation type="submission" date="2020-05" db="EMBL/GenBank/DDBJ databases">
        <title>Phylogenomic resolution of chytrid fungi.</title>
        <authorList>
            <person name="Stajich J.E."/>
            <person name="Amses K."/>
            <person name="Simmons R."/>
            <person name="Seto K."/>
            <person name="Myers J."/>
            <person name="Bonds A."/>
            <person name="Quandt C.A."/>
            <person name="Barry K."/>
            <person name="Liu P."/>
            <person name="Grigoriev I."/>
            <person name="Longcore J.E."/>
            <person name="James T.Y."/>
        </authorList>
    </citation>
    <scope>NUCLEOTIDE SEQUENCE</scope>
    <source>
        <strain evidence="3">JEL0379</strain>
    </source>
</reference>
<dbReference type="InterPro" id="IPR023780">
    <property type="entry name" value="Chromo_domain"/>
</dbReference>
<dbReference type="AlphaFoldDB" id="A0AAD5TKR2"/>
<organism evidence="3 4">
    <name type="scientific">Geranomyces variabilis</name>
    <dbReference type="NCBI Taxonomy" id="109894"/>
    <lineage>
        <taxon>Eukaryota</taxon>
        <taxon>Fungi</taxon>
        <taxon>Fungi incertae sedis</taxon>
        <taxon>Chytridiomycota</taxon>
        <taxon>Chytridiomycota incertae sedis</taxon>
        <taxon>Chytridiomycetes</taxon>
        <taxon>Spizellomycetales</taxon>
        <taxon>Powellomycetaceae</taxon>
        <taxon>Geranomyces</taxon>
    </lineage>
</organism>
<name>A0AAD5TKR2_9FUNG</name>
<protein>
    <recommendedName>
        <fullName evidence="2">Chromo domain-containing protein</fullName>
    </recommendedName>
</protein>
<feature type="compositionally biased region" description="Low complexity" evidence="1">
    <location>
        <begin position="406"/>
        <end position="423"/>
    </location>
</feature>
<evidence type="ECO:0000256" key="1">
    <source>
        <dbReference type="SAM" id="MobiDB-lite"/>
    </source>
</evidence>
<feature type="region of interest" description="Disordered" evidence="1">
    <location>
        <begin position="397"/>
        <end position="451"/>
    </location>
</feature>
<evidence type="ECO:0000313" key="3">
    <source>
        <dbReference type="EMBL" id="KAJ3178932.1"/>
    </source>
</evidence>
<dbReference type="Gene3D" id="2.40.50.40">
    <property type="match status" value="1"/>
</dbReference>
<feature type="region of interest" description="Disordered" evidence="1">
    <location>
        <begin position="349"/>
        <end position="380"/>
    </location>
</feature>
<dbReference type="InterPro" id="IPR000953">
    <property type="entry name" value="Chromo/chromo_shadow_dom"/>
</dbReference>
<dbReference type="Pfam" id="PF00385">
    <property type="entry name" value="Chromo"/>
    <property type="match status" value="1"/>
</dbReference>
<feature type="region of interest" description="Disordered" evidence="1">
    <location>
        <begin position="463"/>
        <end position="505"/>
    </location>
</feature>
<dbReference type="Pfam" id="PF18723">
    <property type="entry name" value="HMUDK_hel"/>
    <property type="match status" value="1"/>
</dbReference>
<evidence type="ECO:0000313" key="4">
    <source>
        <dbReference type="Proteomes" id="UP001212152"/>
    </source>
</evidence>
<feature type="region of interest" description="Disordered" evidence="1">
    <location>
        <begin position="1"/>
        <end position="23"/>
    </location>
</feature>
<accession>A0AAD5TKR2</accession>
<feature type="compositionally biased region" description="Low complexity" evidence="1">
    <location>
        <begin position="480"/>
        <end position="494"/>
    </location>
</feature>
<dbReference type="Proteomes" id="UP001212152">
    <property type="component" value="Unassembled WGS sequence"/>
</dbReference>
<gene>
    <name evidence="3" type="ORF">HDU87_003199</name>
</gene>
<keyword evidence="4" id="KW-1185">Reference proteome</keyword>
<evidence type="ECO:0000259" key="2">
    <source>
        <dbReference type="PROSITE" id="PS50013"/>
    </source>
</evidence>